<gene>
    <name evidence="1" type="ORF">F9C07_2163009</name>
</gene>
<dbReference type="VEuPathDB" id="FungiDB:F9C07_2163009"/>
<reference evidence="2" key="1">
    <citation type="journal article" date="2021" name="G3 (Bethesda)">
        <title>Chromosome assembled and annotated genome sequence of Aspergillus flavus NRRL 3357.</title>
        <authorList>
            <person name="Skerker J.M."/>
            <person name="Pianalto K.M."/>
            <person name="Mondo S.J."/>
            <person name="Yang K."/>
            <person name="Arkin A.P."/>
            <person name="Keller N.P."/>
            <person name="Grigoriev I.V."/>
            <person name="Louise Glass N.L."/>
        </authorList>
    </citation>
    <scope>NUCLEOTIDE SEQUENCE [LARGE SCALE GENOMIC DNA]</scope>
    <source>
        <strain evidence="2">ATCC 200026 / FGSC A1120 / IAM 13836 / NRRL 3357 / JCM 12722 / SRRC 167</strain>
    </source>
</reference>
<proteinExistence type="predicted"/>
<evidence type="ECO:0000313" key="2">
    <source>
        <dbReference type="Proteomes" id="UP000596276"/>
    </source>
</evidence>
<dbReference type="EMBL" id="CP044621">
    <property type="protein sequence ID" value="QRD84072.1"/>
    <property type="molecule type" value="Genomic_DNA"/>
</dbReference>
<evidence type="ECO:0000313" key="1">
    <source>
        <dbReference type="EMBL" id="QRD84072.1"/>
    </source>
</evidence>
<organism evidence="1 2">
    <name type="scientific">Aspergillus flavus (strain ATCC 200026 / FGSC A1120 / IAM 13836 / NRRL 3357 / JCM 12722 / SRRC 167)</name>
    <dbReference type="NCBI Taxonomy" id="332952"/>
    <lineage>
        <taxon>Eukaryota</taxon>
        <taxon>Fungi</taxon>
        <taxon>Dikarya</taxon>
        <taxon>Ascomycota</taxon>
        <taxon>Pezizomycotina</taxon>
        <taxon>Eurotiomycetes</taxon>
        <taxon>Eurotiomycetidae</taxon>
        <taxon>Eurotiales</taxon>
        <taxon>Aspergillaceae</taxon>
        <taxon>Aspergillus</taxon>
        <taxon>Aspergillus subgen. Circumdati</taxon>
    </lineage>
</organism>
<name>A0A7U2QTQ9_ASPFN</name>
<dbReference type="Proteomes" id="UP000596276">
    <property type="component" value="Chromosome 5"/>
</dbReference>
<sequence>MASMNKDFWIHYIPFLSVYRWLASNIGPFESYLPLCLTISEIRMASQIERRLSHIEYSDKICIEAIRGERLPEALGLPVVQHSVIRGIRYHDGFAEELMGSLPAFTRALCARSIMSNRVPQINQPEDIPYCIWHPDVATEATYREVARRYPQMKYQVGRACAVAGYFNLYMELNLLPEVHIADEARENGHSDIYEDIMASPVKYEVMNDYFRTINADQPKVAHLNGNTAVRPYLEVKRKFRQTDEPFDVKGTASKGHYFDITEDNGVDEFDTKSLPSDGAAVTQYLYSPLPRDLPLINKDVLILTAAYYGDIDRYARLCRPMTVPTEIHCIVRGIYHNTMFAKWWSLQPDISDYRIQRAIYARFIMDNDISRITPETPCNELPYLIWYPAIAHGRVYQELVRRKPSMKAAVARACIVADYRDVYDKLDVDPDVDLLAEAKVSPNPYYLQDLRNKTERRGGVPDEWPKWNPCYTRDRLFEHTTTRLLGDVSNSIADTESGVPYNGVYAGMSHVALHVCASEGQDMHDVDLSDMY</sequence>
<keyword evidence="2" id="KW-1185">Reference proteome</keyword>
<accession>A0A7U2QTQ9</accession>
<dbReference type="AlphaFoldDB" id="A0A7U2QTQ9"/>
<protein>
    <submittedName>
        <fullName evidence="1">Uncharacterized protein</fullName>
    </submittedName>
</protein>
<dbReference type="VEuPathDB" id="FungiDB:AFLA_004765"/>